<reference evidence="3" key="1">
    <citation type="journal article" date="2019" name="Int. J. Syst. Evol. Microbiol.">
        <title>The Global Catalogue of Microorganisms (GCM) 10K type strain sequencing project: providing services to taxonomists for standard genome sequencing and annotation.</title>
        <authorList>
            <consortium name="The Broad Institute Genomics Platform"/>
            <consortium name="The Broad Institute Genome Sequencing Center for Infectious Disease"/>
            <person name="Wu L."/>
            <person name="Ma J."/>
        </authorList>
    </citation>
    <scope>NUCLEOTIDE SEQUENCE [LARGE SCALE GENOMIC DNA]</scope>
    <source>
        <strain evidence="3">CGMCC 4.7323</strain>
    </source>
</reference>
<dbReference type="EMBL" id="BMND01000003">
    <property type="protein sequence ID" value="GGN36491.1"/>
    <property type="molecule type" value="Genomic_DNA"/>
</dbReference>
<accession>A0ABQ2J0B2</accession>
<comment type="caution">
    <text evidence="2">The sequence shown here is derived from an EMBL/GenBank/DDBJ whole genome shotgun (WGS) entry which is preliminary data.</text>
</comment>
<name>A0ABQ2J0B2_9ACTN</name>
<evidence type="ECO:0000313" key="3">
    <source>
        <dbReference type="Proteomes" id="UP000600080"/>
    </source>
</evidence>
<dbReference type="PANTHER" id="PTHR40763">
    <property type="entry name" value="MEMBRANE PROTEIN-RELATED"/>
    <property type="match status" value="1"/>
</dbReference>
<dbReference type="PANTHER" id="PTHR40763:SF5">
    <property type="entry name" value="MEMBRANE PROTEIN"/>
    <property type="match status" value="1"/>
</dbReference>
<feature type="domain" description="DUF1707" evidence="1">
    <location>
        <begin position="17"/>
        <end position="69"/>
    </location>
</feature>
<dbReference type="Proteomes" id="UP000600080">
    <property type="component" value="Unassembled WGS sequence"/>
</dbReference>
<organism evidence="2 3">
    <name type="scientific">Streptomyces kronopolitis</name>
    <dbReference type="NCBI Taxonomy" id="1612435"/>
    <lineage>
        <taxon>Bacteria</taxon>
        <taxon>Bacillati</taxon>
        <taxon>Actinomycetota</taxon>
        <taxon>Actinomycetes</taxon>
        <taxon>Kitasatosporales</taxon>
        <taxon>Streptomycetaceae</taxon>
        <taxon>Streptomyces</taxon>
    </lineage>
</organism>
<keyword evidence="3" id="KW-1185">Reference proteome</keyword>
<sequence length="184" mass="20225">MRIVADDLEHQEPPRPLRISDAERDRAIEQLQTALGEGRISLAELDKRLSLVYSADTRPEIDAVMADLPAARPLEALEVHRVKSIARIHGRWEVPAFLTVGCYDALIRLDFRQASIGHPAVRIDLSAAKSIVRLQLPPGASVSAHGLAVHKGLIRNRVADRSGLPGGTEFMITGHLTKALLFLR</sequence>
<proteinExistence type="predicted"/>
<dbReference type="Pfam" id="PF08044">
    <property type="entry name" value="DUF1707"/>
    <property type="match status" value="1"/>
</dbReference>
<protein>
    <recommendedName>
        <fullName evidence="1">DUF1707 domain-containing protein</fullName>
    </recommendedName>
</protein>
<dbReference type="InterPro" id="IPR012551">
    <property type="entry name" value="DUF1707_SHOCT-like"/>
</dbReference>
<evidence type="ECO:0000259" key="1">
    <source>
        <dbReference type="Pfam" id="PF08044"/>
    </source>
</evidence>
<evidence type="ECO:0000313" key="2">
    <source>
        <dbReference type="EMBL" id="GGN36491.1"/>
    </source>
</evidence>
<gene>
    <name evidence="2" type="ORF">GCM10012285_10330</name>
</gene>